<dbReference type="eggNOG" id="COG4585">
    <property type="taxonomic scope" value="Bacteria"/>
</dbReference>
<keyword evidence="10" id="KW-0472">Membrane</keyword>
<accession>W7JEC5</accession>
<evidence type="ECO:0000256" key="5">
    <source>
        <dbReference type="ARBA" id="ARBA00022741"/>
    </source>
</evidence>
<keyword evidence="9" id="KW-0175">Coiled coil</keyword>
<comment type="catalytic activity">
    <reaction evidence="1">
        <text>ATP + protein L-histidine = ADP + protein N-phospho-L-histidine.</text>
        <dbReference type="EC" id="2.7.13.3"/>
    </reaction>
</comment>
<reference evidence="12 13" key="1">
    <citation type="journal article" date="2014" name="Genome Announc.">
        <title>Draft Genome Sequence of the Antitrypanosomally Active Sponge-Associated Bacterium Actinokineospora sp. Strain EG49.</title>
        <authorList>
            <person name="Harjes J."/>
            <person name="Ryu T."/>
            <person name="Abdelmohsen U.R."/>
            <person name="Moitinho-Silva L."/>
            <person name="Horn H."/>
            <person name="Ravasi T."/>
            <person name="Hentschel U."/>
        </authorList>
    </citation>
    <scope>NUCLEOTIDE SEQUENCE [LARGE SCALE GENOMIC DNA]</scope>
    <source>
        <strain evidence="12 13">EG49</strain>
    </source>
</reference>
<evidence type="ECO:0000256" key="7">
    <source>
        <dbReference type="ARBA" id="ARBA00022840"/>
    </source>
</evidence>
<comment type="caution">
    <text evidence="12">The sequence shown here is derived from an EMBL/GenBank/DDBJ whole genome shotgun (WGS) entry which is preliminary data.</text>
</comment>
<feature type="transmembrane region" description="Helical" evidence="10">
    <location>
        <begin position="164"/>
        <end position="186"/>
    </location>
</feature>
<feature type="coiled-coil region" evidence="9">
    <location>
        <begin position="379"/>
        <end position="409"/>
    </location>
</feature>
<dbReference type="SMART" id="SM00387">
    <property type="entry name" value="HATPase_c"/>
    <property type="match status" value="1"/>
</dbReference>
<dbReference type="Pfam" id="PF02518">
    <property type="entry name" value="HATPase_c"/>
    <property type="match status" value="1"/>
</dbReference>
<dbReference type="AlphaFoldDB" id="W7JEC5"/>
<keyword evidence="10" id="KW-0812">Transmembrane</keyword>
<feature type="transmembrane region" description="Helical" evidence="10">
    <location>
        <begin position="138"/>
        <end position="158"/>
    </location>
</feature>
<dbReference type="Gene3D" id="1.20.5.1930">
    <property type="match status" value="1"/>
</dbReference>
<feature type="domain" description="Histidine kinase/HSP90-like ATPase" evidence="11">
    <location>
        <begin position="513"/>
        <end position="600"/>
    </location>
</feature>
<keyword evidence="3" id="KW-0597">Phosphoprotein</keyword>
<dbReference type="InterPro" id="IPR050482">
    <property type="entry name" value="Sensor_HK_TwoCompSys"/>
</dbReference>
<dbReference type="PANTHER" id="PTHR24421">
    <property type="entry name" value="NITRATE/NITRITE SENSOR PROTEIN NARX-RELATED"/>
    <property type="match status" value="1"/>
</dbReference>
<feature type="transmembrane region" description="Helical" evidence="10">
    <location>
        <begin position="206"/>
        <end position="222"/>
    </location>
</feature>
<evidence type="ECO:0000256" key="9">
    <source>
        <dbReference type="SAM" id="Coils"/>
    </source>
</evidence>
<proteinExistence type="predicted"/>
<dbReference type="EC" id="2.7.13.3" evidence="2"/>
<dbReference type="SUPFAM" id="SSF55874">
    <property type="entry name" value="ATPase domain of HSP90 chaperone/DNA topoisomerase II/histidine kinase"/>
    <property type="match status" value="1"/>
</dbReference>
<dbReference type="GO" id="GO:0046983">
    <property type="term" value="F:protein dimerization activity"/>
    <property type="evidence" value="ECO:0007669"/>
    <property type="project" value="InterPro"/>
</dbReference>
<sequence length="603" mass="64689">MWWHAPEHPVARRLVVSGALFAVVIAFAFAVPEVIGGPGSGPAAPRVVFGVLMATLVVRVVHLLASLPDGRRRFAHERVVLPALWLLVPVDAVLAATETRLPLGPVPVGMWVFLLGPVLLGVRYRLLPRDERSELRWMLGVVLLTAVAVVAPLVLASWVRPQDVVTTVVVVLVDTVVVPAALVVAVVRYRMLGADVAVRRSTRYRLSWVFIALWYVGAVAGLSLTASAYLPGGLVVLVAVAATVAAEPVRARLTRIAAARVYGHRPSGQELLVRFGATLEQVFHPSALAAELARTVAEAFDLRWARVTLETPNRAVDMAGVPGKAEEPALAVTLCHRHTVVGSIECGPKVEGALTPSERALVQTLARQTALAVHNLGLAAQLSAHVARVEEQAGELEASRARIVQAQNAERRRVQGQLHDGVQQDLVAMVTRLRLARNQLRRDPDRVDAMLDEVQEDVYRVIAEVRELAHGIHPPELTDQGLAAAVRSRARRAPIPVTVHAGPEVTSSRFVPDVEEAAYFLISEALTNVLKHAEATRATIRLSGCADLLDIEVTDDGVGFSGEVRLTGLRDRVDAVGGALVATSAPGAGATVRVRLPVRRSGA</sequence>
<dbReference type="Proteomes" id="UP000019277">
    <property type="component" value="Unassembled WGS sequence"/>
</dbReference>
<evidence type="ECO:0000313" key="13">
    <source>
        <dbReference type="Proteomes" id="UP000019277"/>
    </source>
</evidence>
<keyword evidence="4" id="KW-0808">Transferase</keyword>
<evidence type="ECO:0000256" key="3">
    <source>
        <dbReference type="ARBA" id="ARBA00022553"/>
    </source>
</evidence>
<keyword evidence="13" id="KW-1185">Reference proteome</keyword>
<dbReference type="PANTHER" id="PTHR24421:SF10">
    <property type="entry name" value="NITRATE_NITRITE SENSOR PROTEIN NARQ"/>
    <property type="match status" value="1"/>
</dbReference>
<evidence type="ECO:0000256" key="2">
    <source>
        <dbReference type="ARBA" id="ARBA00012438"/>
    </source>
</evidence>
<evidence type="ECO:0000256" key="10">
    <source>
        <dbReference type="SAM" id="Phobius"/>
    </source>
</evidence>
<organism evidence="12 13">
    <name type="scientific">Actinokineospora spheciospongiae</name>
    <dbReference type="NCBI Taxonomy" id="909613"/>
    <lineage>
        <taxon>Bacteria</taxon>
        <taxon>Bacillati</taxon>
        <taxon>Actinomycetota</taxon>
        <taxon>Actinomycetes</taxon>
        <taxon>Pseudonocardiales</taxon>
        <taxon>Pseudonocardiaceae</taxon>
        <taxon>Actinokineospora</taxon>
    </lineage>
</organism>
<dbReference type="InterPro" id="IPR011712">
    <property type="entry name" value="Sig_transdc_His_kin_sub3_dim/P"/>
</dbReference>
<dbReference type="GO" id="GO:0000155">
    <property type="term" value="F:phosphorelay sensor kinase activity"/>
    <property type="evidence" value="ECO:0007669"/>
    <property type="project" value="InterPro"/>
</dbReference>
<evidence type="ECO:0000259" key="11">
    <source>
        <dbReference type="SMART" id="SM00387"/>
    </source>
</evidence>
<dbReference type="InterPro" id="IPR029016">
    <property type="entry name" value="GAF-like_dom_sf"/>
</dbReference>
<dbReference type="InterPro" id="IPR036890">
    <property type="entry name" value="HATPase_C_sf"/>
</dbReference>
<evidence type="ECO:0000256" key="8">
    <source>
        <dbReference type="ARBA" id="ARBA00023012"/>
    </source>
</evidence>
<evidence type="ECO:0000313" key="12">
    <source>
        <dbReference type="EMBL" id="EWC64324.1"/>
    </source>
</evidence>
<keyword evidence="7" id="KW-0067">ATP-binding</keyword>
<dbReference type="EMBL" id="AYXG01000014">
    <property type="protein sequence ID" value="EWC64324.1"/>
    <property type="molecule type" value="Genomic_DNA"/>
</dbReference>
<dbReference type="Gene3D" id="3.30.450.40">
    <property type="match status" value="1"/>
</dbReference>
<dbReference type="STRING" id="909613.UO65_0334"/>
<evidence type="ECO:0000256" key="4">
    <source>
        <dbReference type="ARBA" id="ARBA00022679"/>
    </source>
</evidence>
<name>W7JEC5_9PSEU</name>
<evidence type="ECO:0000256" key="1">
    <source>
        <dbReference type="ARBA" id="ARBA00000085"/>
    </source>
</evidence>
<feature type="transmembrane region" description="Helical" evidence="10">
    <location>
        <begin position="46"/>
        <end position="67"/>
    </location>
</feature>
<dbReference type="Pfam" id="PF07730">
    <property type="entry name" value="HisKA_3"/>
    <property type="match status" value="1"/>
</dbReference>
<feature type="transmembrane region" description="Helical" evidence="10">
    <location>
        <begin position="108"/>
        <end position="126"/>
    </location>
</feature>
<dbReference type="SUPFAM" id="SSF55781">
    <property type="entry name" value="GAF domain-like"/>
    <property type="match status" value="1"/>
</dbReference>
<dbReference type="CDD" id="cd16917">
    <property type="entry name" value="HATPase_UhpB-NarQ-NarX-like"/>
    <property type="match status" value="1"/>
</dbReference>
<protein>
    <recommendedName>
        <fullName evidence="2">histidine kinase</fullName>
        <ecNumber evidence="2">2.7.13.3</ecNumber>
    </recommendedName>
</protein>
<keyword evidence="8" id="KW-0902">Two-component regulatory system</keyword>
<keyword evidence="5" id="KW-0547">Nucleotide-binding</keyword>
<dbReference type="Gene3D" id="3.30.565.10">
    <property type="entry name" value="Histidine kinase-like ATPase, C-terminal domain"/>
    <property type="match status" value="1"/>
</dbReference>
<evidence type="ECO:0000256" key="6">
    <source>
        <dbReference type="ARBA" id="ARBA00022777"/>
    </source>
</evidence>
<dbReference type="GO" id="GO:0005524">
    <property type="term" value="F:ATP binding"/>
    <property type="evidence" value="ECO:0007669"/>
    <property type="project" value="UniProtKB-KW"/>
</dbReference>
<feature type="transmembrane region" description="Helical" evidence="10">
    <location>
        <begin position="79"/>
        <end position="96"/>
    </location>
</feature>
<gene>
    <name evidence="12" type="ORF">UO65_0334</name>
</gene>
<dbReference type="GO" id="GO:0016020">
    <property type="term" value="C:membrane"/>
    <property type="evidence" value="ECO:0007669"/>
    <property type="project" value="InterPro"/>
</dbReference>
<dbReference type="InterPro" id="IPR003594">
    <property type="entry name" value="HATPase_dom"/>
</dbReference>
<keyword evidence="6 12" id="KW-0418">Kinase</keyword>
<keyword evidence="10" id="KW-1133">Transmembrane helix</keyword>